<protein>
    <recommendedName>
        <fullName evidence="2">Class I SAM-dependent methyltransferase</fullName>
    </recommendedName>
</protein>
<evidence type="ECO:0000313" key="1">
    <source>
        <dbReference type="EMBL" id="SVE48085.1"/>
    </source>
</evidence>
<proteinExistence type="predicted"/>
<dbReference type="EMBL" id="UINC01220253">
    <property type="protein sequence ID" value="SVE48085.1"/>
    <property type="molecule type" value="Genomic_DNA"/>
</dbReference>
<dbReference type="InterPro" id="IPR029063">
    <property type="entry name" value="SAM-dependent_MTases_sf"/>
</dbReference>
<reference evidence="1" key="1">
    <citation type="submission" date="2018-05" db="EMBL/GenBank/DDBJ databases">
        <authorList>
            <person name="Lanie J.A."/>
            <person name="Ng W.-L."/>
            <person name="Kazmierczak K.M."/>
            <person name="Andrzejewski T.M."/>
            <person name="Davidsen T.M."/>
            <person name="Wayne K.J."/>
            <person name="Tettelin H."/>
            <person name="Glass J.I."/>
            <person name="Rusch D."/>
            <person name="Podicherti R."/>
            <person name="Tsui H.-C.T."/>
            <person name="Winkler M.E."/>
        </authorList>
    </citation>
    <scope>NUCLEOTIDE SEQUENCE</scope>
</reference>
<organism evidence="1">
    <name type="scientific">marine metagenome</name>
    <dbReference type="NCBI Taxonomy" id="408172"/>
    <lineage>
        <taxon>unclassified sequences</taxon>
        <taxon>metagenomes</taxon>
        <taxon>ecological metagenomes</taxon>
    </lineage>
</organism>
<dbReference type="Gene3D" id="3.40.50.150">
    <property type="entry name" value="Vaccinia Virus protein VP39"/>
    <property type="match status" value="1"/>
</dbReference>
<gene>
    <name evidence="1" type="ORF">METZ01_LOCUS500939</name>
</gene>
<dbReference type="AlphaFoldDB" id="A0A383DV33"/>
<evidence type="ECO:0008006" key="2">
    <source>
        <dbReference type="Google" id="ProtNLM"/>
    </source>
</evidence>
<accession>A0A383DV33</accession>
<dbReference type="SUPFAM" id="SSF53335">
    <property type="entry name" value="S-adenosyl-L-methionine-dependent methyltransferases"/>
    <property type="match status" value="1"/>
</dbReference>
<name>A0A383DV33_9ZZZZ</name>
<sequence>MSSFVEKALKGTMDSDRHLVSIFAIALASRGKVFVELGVREGHTTEPLYTAAKLNQGHLWSVDLNDPSDFKPDNGNYTFVKKDSIKFLEEWPKDKKIDIIYVDDWHSYEHVKRQLELLDELVGPSSVILLHDLMYGNTEPFYHSDLAHHEGQWAGGGPYRAVAELNPQFWEWSTLPWNNGLTILRKKYSNKYHRR</sequence>
<dbReference type="Pfam" id="PF13578">
    <property type="entry name" value="Methyltransf_24"/>
    <property type="match status" value="1"/>
</dbReference>